<feature type="compositionally biased region" description="Basic and acidic residues" evidence="14">
    <location>
        <begin position="1153"/>
        <end position="1172"/>
    </location>
</feature>
<feature type="region of interest" description="Disordered" evidence="14">
    <location>
        <begin position="1203"/>
        <end position="1318"/>
    </location>
</feature>
<dbReference type="PANTHER" id="PTHR31465">
    <property type="entry name" value="PROTEIN RTA1-RELATED"/>
    <property type="match status" value="1"/>
</dbReference>
<keyword evidence="8 15" id="KW-0472">Membrane</keyword>
<dbReference type="Pfam" id="PF11597">
    <property type="entry name" value="Med13_N"/>
    <property type="match status" value="1"/>
</dbReference>
<dbReference type="Pfam" id="PF06333">
    <property type="entry name" value="Med13_C"/>
    <property type="match status" value="1"/>
</dbReference>
<feature type="compositionally biased region" description="Basic and acidic residues" evidence="14">
    <location>
        <begin position="917"/>
        <end position="934"/>
    </location>
</feature>
<gene>
    <name evidence="17" type="ORF">KCU76_g4222</name>
</gene>
<feature type="region of interest" description="Disordered" evidence="14">
    <location>
        <begin position="1832"/>
        <end position="1865"/>
    </location>
</feature>
<dbReference type="Pfam" id="PF04479">
    <property type="entry name" value="RTA1"/>
    <property type="match status" value="1"/>
</dbReference>
<keyword evidence="7 13" id="KW-0805">Transcription regulation</keyword>
<comment type="subcellular location">
    <subcellularLocation>
        <location evidence="2">Membrane</location>
        <topology evidence="2">Multi-pass membrane protein</topology>
    </subcellularLocation>
    <subcellularLocation>
        <location evidence="1 13">Nucleus</location>
    </subcellularLocation>
</comment>
<proteinExistence type="inferred from homology"/>
<name>A0A9P8EPT8_AURME</name>
<keyword evidence="9 13" id="KW-0010">Activator</keyword>
<feature type="compositionally biased region" description="Polar residues" evidence="14">
    <location>
        <begin position="1832"/>
        <end position="1849"/>
    </location>
</feature>
<dbReference type="GO" id="GO:0006351">
    <property type="term" value="P:DNA-templated transcription"/>
    <property type="evidence" value="ECO:0007669"/>
    <property type="project" value="InterPro"/>
</dbReference>
<feature type="transmembrane region" description="Helical" evidence="15">
    <location>
        <begin position="70"/>
        <end position="93"/>
    </location>
</feature>
<keyword evidence="11 13" id="KW-0539">Nucleus</keyword>
<dbReference type="EMBL" id="JAHFXF010000121">
    <property type="protein sequence ID" value="KAG9695778.1"/>
    <property type="molecule type" value="Genomic_DNA"/>
</dbReference>
<dbReference type="GO" id="GO:0008270">
    <property type="term" value="F:zinc ion binding"/>
    <property type="evidence" value="ECO:0007669"/>
    <property type="project" value="InterPro"/>
</dbReference>
<feature type="compositionally biased region" description="Polar residues" evidence="14">
    <location>
        <begin position="1855"/>
        <end position="1865"/>
    </location>
</feature>
<feature type="compositionally biased region" description="Acidic residues" evidence="14">
    <location>
        <begin position="1250"/>
        <end position="1265"/>
    </location>
</feature>
<accession>A0A9P8EPT8</accession>
<dbReference type="GO" id="GO:0003677">
    <property type="term" value="F:DNA binding"/>
    <property type="evidence" value="ECO:0007669"/>
    <property type="project" value="InterPro"/>
</dbReference>
<feature type="compositionally biased region" description="Low complexity" evidence="14">
    <location>
        <begin position="1266"/>
        <end position="1277"/>
    </location>
</feature>
<comment type="caution">
    <text evidence="17">The sequence shown here is derived from an EMBL/GenBank/DDBJ whole genome shotgun (WGS) entry which is preliminary data.</text>
</comment>
<evidence type="ECO:0000256" key="8">
    <source>
        <dbReference type="ARBA" id="ARBA00023136"/>
    </source>
</evidence>
<feature type="compositionally biased region" description="Polar residues" evidence="14">
    <location>
        <begin position="1108"/>
        <end position="1117"/>
    </location>
</feature>
<evidence type="ECO:0000256" key="13">
    <source>
        <dbReference type="RuleBase" id="RU364134"/>
    </source>
</evidence>
<dbReference type="InterPro" id="IPR021643">
    <property type="entry name" value="Mediator_Med13_N"/>
</dbReference>
<dbReference type="CDD" id="cd12148">
    <property type="entry name" value="fungal_TF_MHR"/>
    <property type="match status" value="1"/>
</dbReference>
<evidence type="ECO:0000256" key="7">
    <source>
        <dbReference type="ARBA" id="ARBA00023015"/>
    </source>
</evidence>
<dbReference type="InterPro" id="IPR041285">
    <property type="entry name" value="MID_MedPIWI"/>
</dbReference>
<dbReference type="GO" id="GO:0003712">
    <property type="term" value="F:transcription coregulator activity"/>
    <property type="evidence" value="ECO:0007669"/>
    <property type="project" value="InterPro"/>
</dbReference>
<dbReference type="Proteomes" id="UP000779574">
    <property type="component" value="Unassembled WGS sequence"/>
</dbReference>
<evidence type="ECO:0000256" key="10">
    <source>
        <dbReference type="ARBA" id="ARBA00023163"/>
    </source>
</evidence>
<sequence>MAFSYYEYLPSKAAAVIACLIFVIITLLHTWQLFRTRTWFFIPFVIGGLFEVIGYAARAKSASQHPDYTLMPYILQSLFLLLAPTLFAASIYMELGRILDLTQGESRSLIRRKLLTKIFVMGDVLSFLAQSAGGGMLAKGSSSGNKIIIGGLVLQLLFFGFFMVSAVVFHRRMSGNPTTKVMAMPLPWKKHLHALYAGSIMILVRSLYRLIDARGAIDLKRHEALSRIHETHLSTRVKLDSVNQQELPPAPLVIALIKIAKARPSVSLVAFSYKGVAQLEALCQKVYFPLEPPPAGSMTFFYGFLYFIIRDYWSQQDPALREYDAQAIIDLCETRFCAGLESFETLTVPVLPNIQALLIGAIKAQEECKLSLSWTFLSAAATMCHTLGFHRKSSLAHEDQESADIKRHLFWQLYMLDKNLSLNLGRGSNFPDADIDAEFYTPSTNPAQRPWDLMSLATILFAKLQGQVYDKLYSASAMNSSLEERSRVVDELSSQVNALRNQLLSIDFTGAHYQERLIGMAQAADFVCYSVLTVIYRAQPLTSSTTEISPRCYEAARLGLENHLRCFAQFRNRSVPQQAEYVNCKVRTAHVAGSNNVMDFLKSCCTNLQAVEGYSSIDYLIYNHQDATQGQKSDWDDQDQRNDLLLCLRQRRVLVQSAVQQKKVCVFGGFQAADDYMKELGWQEHQRGRLEAAALTRPNNDAKLVMQNQHIFTMFLAAVEASLSISLAQLCGAIRVGHLTWILPTESDHQLLSLRAQMTNQATLALLPHANNTGLSIASDTDGANVLLAPSGTPAIVASPLNPTHINDNASSYQARREARMRLSRRANHANWKTMAATKLEKASLPHDESWLRVSLRSSTSQDQLECLWPGSLCLEIPSQQLSPSLNRTDSMHWFDSKDPYQNPLDTAKSWFLAQEERTNQEQKMRQAEKDKENAANNPPEEAIPDHLSVTSPVYSRSVQDQISVNGIYPTPPDAIPPIICSDPSIPNVIVSDNPIKALPGLPEETQDQEQDQDMEQDGNTSDVDLDTEDYHKENTDDLFGDADEEMFENPGVTDADFSFFDNPGGVASISSITGPSEEMIDAISDPTPKLEAVELQPPPATRVSEGNLLSEQTKTQEVLKETDKEQEKEDPDVKLEDAIEEAASTPPLSPLKIKDRLLPAEQEEKHIPSLRRDSTFLPVVFKGDLSAFDAKYRASGKFDSGFVKQEHGTNRSNSIALPEKPLKARNPYSLSRRRNTVAEAKLTPRNDNESQDESEFETSQDSDSESMSSVEGSLRSLDIRKRKRGSADEGPTPRFLAESQVESDVESVVSDATVMTDPGPMIDQLVAARESQNRATEQQHKFSDNLSIWRMPSKSLPAGQDLSIWPVLDFTADDLVDIAQLVAEQSTFAGASGFDIGETPTVASPIYSTAQDALRQVFEKAQDCDFARVGAMAAHHAEQAIAAAAKVQQRPIPRRSPGNISSVITIPPPAVHVRRAGQGWELQPTAINFWDTLGLEPAHGPKGVAAFALYPDSGVMGEAVADFLQEIRLAYENRKLGKHYIGGETGEHEDGLFAYRSHGEPSIVNILRGLQTACNALGDLLHDADLEDTIIIYMINPFEDEAMIKYLCGCFQAMLITYSSDREDPPPLILQIVPVSRIACPTAMIVPDQAWLNSLAAFIYDRVPIESSNDQTSSWPLNLSPSIHLASPPSRKINFALSERTPKNLLEEAQILHVAYAVNADNSWLSAAWTDNTGAHHHKASYCLSNTDGRIILTEVRDTTLSLARDSPHRIFVARAGVMRDWEKRIWREKPSENWSIALLDVDVSPALQVGANTDGGGVLGMGAFMTPAATPQASTFTSPETGDTKPSTPAGETPTQQQELSSLQQADPDAFLIDNTDETWGVLMPFSCTRSTTLSRPLASGLLLKRGPSDSLSNLPSLAVDLMDVIPPRIPENAVSWLAQRAPETTLKETMTIYNLFNLCLTPIMERPYYIRGGSLGDKICHIQALRGNVQFYFTIKSAVMNTTLLAAEYFQLLDRVLTSDRPDEETCFAPYHLILMHFSPLLERLAPTTSVGNLTLEDFVYAPTYHLDVISGQNGQLGIQGEEICTLAPAYDIASLSIFSAPETWKPLPKTKARDLSLAREEKEMKPLESVQGKINTTTEGEGKYKFFKPRELGREKEFEREVEVLHRIREAGLAGPTHRLPVLEGLVVAGKQEQVVVGILMNFISSPKLGCHLQSPGFKDQIDLHEKWEKQVRSTVTLLHEHGIVWGDVNPCNVAIDEAMNAWVIDFGGRNTVGFVDDDKAETKEGDWQGVERLFRDWLTGGGVSGRN</sequence>
<feature type="compositionally biased region" description="Basic and acidic residues" evidence="14">
    <location>
        <begin position="1118"/>
        <end position="1138"/>
    </location>
</feature>
<evidence type="ECO:0000256" key="1">
    <source>
        <dbReference type="ARBA" id="ARBA00004123"/>
    </source>
</evidence>
<dbReference type="InterPro" id="IPR007568">
    <property type="entry name" value="RTA1"/>
</dbReference>
<feature type="compositionally biased region" description="Low complexity" evidence="14">
    <location>
        <begin position="1299"/>
        <end position="1312"/>
    </location>
</feature>
<feature type="transmembrane region" description="Helical" evidence="15">
    <location>
        <begin position="12"/>
        <end position="31"/>
    </location>
</feature>
<feature type="transmembrane region" description="Helical" evidence="15">
    <location>
        <begin position="114"/>
        <end position="135"/>
    </location>
</feature>
<evidence type="ECO:0000256" key="5">
    <source>
        <dbReference type="ARBA" id="ARBA00022692"/>
    </source>
</evidence>
<comment type="similarity">
    <text evidence="3 13">Belongs to the Mediator complex subunit 13 family.</text>
</comment>
<evidence type="ECO:0000256" key="15">
    <source>
        <dbReference type="SAM" id="Phobius"/>
    </source>
</evidence>
<comment type="subunit">
    <text evidence="13">Component of the SRB8-11 complex, which itself associates with the Mediator complex.</text>
</comment>
<evidence type="ECO:0000259" key="16">
    <source>
        <dbReference type="SMART" id="SM00906"/>
    </source>
</evidence>
<reference evidence="17" key="1">
    <citation type="journal article" date="2021" name="J Fungi (Basel)">
        <title>Virulence traits and population genomics of the black yeast Aureobasidium melanogenum.</title>
        <authorList>
            <person name="Cernosa A."/>
            <person name="Sun X."/>
            <person name="Gostincar C."/>
            <person name="Fang C."/>
            <person name="Gunde-Cimerman N."/>
            <person name="Song Z."/>
        </authorList>
    </citation>
    <scope>NUCLEOTIDE SEQUENCE</scope>
    <source>
        <strain evidence="17">EXF-9911</strain>
    </source>
</reference>
<feature type="region of interest" description="Disordered" evidence="14">
    <location>
        <begin position="1098"/>
        <end position="1172"/>
    </location>
</feature>
<keyword evidence="10 13" id="KW-0804">Transcription</keyword>
<dbReference type="Pfam" id="PF18296">
    <property type="entry name" value="MID_MedPIWI"/>
    <property type="match status" value="1"/>
</dbReference>
<evidence type="ECO:0000256" key="11">
    <source>
        <dbReference type="ARBA" id="ARBA00023242"/>
    </source>
</evidence>
<feature type="transmembrane region" description="Helical" evidence="15">
    <location>
        <begin position="191"/>
        <end position="211"/>
    </location>
</feature>
<dbReference type="SUPFAM" id="SSF56112">
    <property type="entry name" value="Protein kinase-like (PK-like)"/>
    <property type="match status" value="1"/>
</dbReference>
<dbReference type="SMART" id="SM00906">
    <property type="entry name" value="Fungal_trans"/>
    <property type="match status" value="1"/>
</dbReference>
<evidence type="ECO:0000313" key="18">
    <source>
        <dbReference type="Proteomes" id="UP000779574"/>
    </source>
</evidence>
<comment type="function">
    <text evidence="12 13">Component of the SRB8-11 complex. The SRB8-11 complex is a regulatory module of the Mediator complex which is itself involved in regulation of basal and activated RNA polymerase II-dependent transcription. The SRB8-11 complex may be involved in the transcriptional repression of a subset of genes regulated by Mediator. It may inhibit the association of the Mediator complex with RNA polymerase II to form the holoenzyme complex.</text>
</comment>
<evidence type="ECO:0000256" key="12">
    <source>
        <dbReference type="ARBA" id="ARBA00025661"/>
    </source>
</evidence>
<dbReference type="PANTHER" id="PTHR31465:SF35">
    <property type="entry name" value="RTA1 DOMAIN PROTEIN-RELATED"/>
    <property type="match status" value="1"/>
</dbReference>
<feature type="transmembrane region" description="Helical" evidence="15">
    <location>
        <begin position="147"/>
        <end position="170"/>
    </location>
</feature>
<dbReference type="Gene3D" id="1.10.510.10">
    <property type="entry name" value="Transferase(Phosphotransferase) domain 1"/>
    <property type="match status" value="1"/>
</dbReference>
<dbReference type="InterPro" id="IPR011009">
    <property type="entry name" value="Kinase-like_dom_sf"/>
</dbReference>
<feature type="region of interest" description="Disordered" evidence="14">
    <location>
        <begin position="991"/>
        <end position="1035"/>
    </location>
</feature>
<dbReference type="GO" id="GO:0016020">
    <property type="term" value="C:membrane"/>
    <property type="evidence" value="ECO:0007669"/>
    <property type="project" value="UniProtKB-SubCell"/>
</dbReference>
<keyword evidence="4 13" id="KW-0678">Repressor</keyword>
<keyword evidence="6 15" id="KW-1133">Transmembrane helix</keyword>
<evidence type="ECO:0000256" key="4">
    <source>
        <dbReference type="ARBA" id="ARBA00022491"/>
    </source>
</evidence>
<dbReference type="Pfam" id="PF04082">
    <property type="entry name" value="Fungal_trans"/>
    <property type="match status" value="1"/>
</dbReference>
<keyword evidence="5 15" id="KW-0812">Transmembrane</keyword>
<dbReference type="OrthoDB" id="103819at2759"/>
<evidence type="ECO:0000256" key="14">
    <source>
        <dbReference type="SAM" id="MobiDB-lite"/>
    </source>
</evidence>
<dbReference type="GO" id="GO:0016592">
    <property type="term" value="C:mediator complex"/>
    <property type="evidence" value="ECO:0007669"/>
    <property type="project" value="InterPro"/>
</dbReference>
<reference evidence="17" key="2">
    <citation type="submission" date="2021-08" db="EMBL/GenBank/DDBJ databases">
        <authorList>
            <person name="Gostincar C."/>
            <person name="Sun X."/>
            <person name="Song Z."/>
            <person name="Gunde-Cimerman N."/>
        </authorList>
    </citation>
    <scope>NUCLEOTIDE SEQUENCE</scope>
    <source>
        <strain evidence="17">EXF-9911</strain>
    </source>
</reference>
<evidence type="ECO:0000256" key="9">
    <source>
        <dbReference type="ARBA" id="ARBA00023159"/>
    </source>
</evidence>
<dbReference type="InterPro" id="IPR009401">
    <property type="entry name" value="Med13_C"/>
</dbReference>
<feature type="transmembrane region" description="Helical" evidence="15">
    <location>
        <begin position="38"/>
        <end position="58"/>
    </location>
</feature>
<evidence type="ECO:0000256" key="2">
    <source>
        <dbReference type="ARBA" id="ARBA00004141"/>
    </source>
</evidence>
<dbReference type="GO" id="GO:0006357">
    <property type="term" value="P:regulation of transcription by RNA polymerase II"/>
    <property type="evidence" value="ECO:0007669"/>
    <property type="project" value="InterPro"/>
</dbReference>
<evidence type="ECO:0000313" key="17">
    <source>
        <dbReference type="EMBL" id="KAG9695778.1"/>
    </source>
</evidence>
<feature type="non-terminal residue" evidence="17">
    <location>
        <position position="1"/>
    </location>
</feature>
<dbReference type="InterPro" id="IPR007219">
    <property type="entry name" value="XnlR_reg_dom"/>
</dbReference>
<protein>
    <recommendedName>
        <fullName evidence="13">Mediator of RNA polymerase II transcription subunit 13</fullName>
    </recommendedName>
    <alternativeName>
        <fullName evidence="13">Mediator complex subunit 13</fullName>
    </alternativeName>
</protein>
<evidence type="ECO:0000256" key="6">
    <source>
        <dbReference type="ARBA" id="ARBA00022989"/>
    </source>
</evidence>
<feature type="region of interest" description="Disordered" evidence="14">
    <location>
        <begin position="917"/>
        <end position="947"/>
    </location>
</feature>
<evidence type="ECO:0000256" key="3">
    <source>
        <dbReference type="ARBA" id="ARBA00009354"/>
    </source>
</evidence>
<organism evidence="17 18">
    <name type="scientific">Aureobasidium melanogenum</name>
    <name type="common">Aureobasidium pullulans var. melanogenum</name>
    <dbReference type="NCBI Taxonomy" id="46634"/>
    <lineage>
        <taxon>Eukaryota</taxon>
        <taxon>Fungi</taxon>
        <taxon>Dikarya</taxon>
        <taxon>Ascomycota</taxon>
        <taxon>Pezizomycotina</taxon>
        <taxon>Dothideomycetes</taxon>
        <taxon>Dothideomycetidae</taxon>
        <taxon>Dothideales</taxon>
        <taxon>Saccotheciaceae</taxon>
        <taxon>Aureobasidium</taxon>
    </lineage>
</organism>
<feature type="compositionally biased region" description="Acidic residues" evidence="14">
    <location>
        <begin position="1005"/>
        <end position="1017"/>
    </location>
</feature>
<feature type="domain" description="Xylanolytic transcriptional activator regulatory" evidence="16">
    <location>
        <begin position="373"/>
        <end position="446"/>
    </location>
</feature>